<dbReference type="PANTHER" id="PTHR23416">
    <property type="entry name" value="SIALIC ACID SYNTHASE-RELATED"/>
    <property type="match status" value="1"/>
</dbReference>
<evidence type="ECO:0000313" key="3">
    <source>
        <dbReference type="EMBL" id="SFJ13711.1"/>
    </source>
</evidence>
<gene>
    <name evidence="3" type="ORF">SAMN05444682_107332</name>
</gene>
<dbReference type="CDD" id="cd05825">
    <property type="entry name" value="LbH_wcaF_like"/>
    <property type="match status" value="1"/>
</dbReference>
<dbReference type="EMBL" id="FOQO01000007">
    <property type="protein sequence ID" value="SFJ13711.1"/>
    <property type="molecule type" value="Genomic_DNA"/>
</dbReference>
<comment type="similarity">
    <text evidence="1">Belongs to the transferase hexapeptide repeat family.</text>
</comment>
<dbReference type="GO" id="GO:0005829">
    <property type="term" value="C:cytosol"/>
    <property type="evidence" value="ECO:0007669"/>
    <property type="project" value="TreeGrafter"/>
</dbReference>
<dbReference type="GO" id="GO:0008374">
    <property type="term" value="F:O-acyltransferase activity"/>
    <property type="evidence" value="ECO:0007669"/>
    <property type="project" value="TreeGrafter"/>
</dbReference>
<accession>A0A1I3NWX3</accession>
<evidence type="ECO:0000256" key="2">
    <source>
        <dbReference type="ARBA" id="ARBA00022679"/>
    </source>
</evidence>
<dbReference type="InterPro" id="IPR011004">
    <property type="entry name" value="Trimer_LpxA-like_sf"/>
</dbReference>
<dbReference type="RefSeq" id="WP_090628425.1">
    <property type="nucleotide sequence ID" value="NZ_FOQO01000007.1"/>
</dbReference>
<dbReference type="PANTHER" id="PTHR23416:SF23">
    <property type="entry name" value="ACETYLTRANSFERASE C18B11.09C-RELATED"/>
    <property type="match status" value="1"/>
</dbReference>
<reference evidence="3 4" key="1">
    <citation type="submission" date="2016-10" db="EMBL/GenBank/DDBJ databases">
        <authorList>
            <person name="de Groot N.N."/>
        </authorList>
    </citation>
    <scope>NUCLEOTIDE SEQUENCE [LARGE SCALE GENOMIC DNA]</scope>
    <source>
        <strain evidence="3 4">RK1</strain>
    </source>
</reference>
<dbReference type="InterPro" id="IPR051159">
    <property type="entry name" value="Hexapeptide_acetyltransf"/>
</dbReference>
<dbReference type="Gene3D" id="2.160.10.10">
    <property type="entry name" value="Hexapeptide repeat proteins"/>
    <property type="match status" value="1"/>
</dbReference>
<dbReference type="InterPro" id="IPR001451">
    <property type="entry name" value="Hexapep"/>
</dbReference>
<protein>
    <submittedName>
        <fullName evidence="3">Putative colanic acid biosynthesis acetyltransferase WcaF</fullName>
    </submittedName>
</protein>
<evidence type="ECO:0000256" key="1">
    <source>
        <dbReference type="ARBA" id="ARBA00007274"/>
    </source>
</evidence>
<organism evidence="3 4">
    <name type="scientific">Parapedobacter indicus</name>
    <dbReference type="NCBI Taxonomy" id="1477437"/>
    <lineage>
        <taxon>Bacteria</taxon>
        <taxon>Pseudomonadati</taxon>
        <taxon>Bacteroidota</taxon>
        <taxon>Sphingobacteriia</taxon>
        <taxon>Sphingobacteriales</taxon>
        <taxon>Sphingobacteriaceae</taxon>
        <taxon>Parapedobacter</taxon>
    </lineage>
</organism>
<dbReference type="AlphaFoldDB" id="A0A1I3NWX3"/>
<dbReference type="Pfam" id="PF00132">
    <property type="entry name" value="Hexapep"/>
    <property type="match status" value="1"/>
</dbReference>
<dbReference type="STRING" id="1477437.SAMN05444682_107332"/>
<evidence type="ECO:0000313" key="4">
    <source>
        <dbReference type="Proteomes" id="UP000198670"/>
    </source>
</evidence>
<name>A0A1I3NWX3_9SPHI</name>
<dbReference type="Proteomes" id="UP000198670">
    <property type="component" value="Unassembled WGS sequence"/>
</dbReference>
<dbReference type="OrthoDB" id="9814490at2"/>
<sequence>MTQSHNHKDTYTDASFSLSNRLLRVLWGIVYTLLFRYSPRPFHQWRAFLLRLFGAKIARGTHVYPRVKIWAPWNLELGAECGIASGVELYSQGKITIGYRAIVSQGTNICTGTHDYTRKGHPLYTEPIVIGDRAWVAAECFIHPGVTIGEGAVIGARAVVIKDMPPWMICAGHPCKPIKERIMVDD</sequence>
<proteinExistence type="inferred from homology"/>
<dbReference type="SUPFAM" id="SSF51161">
    <property type="entry name" value="Trimeric LpxA-like enzymes"/>
    <property type="match status" value="1"/>
</dbReference>
<keyword evidence="2 3" id="KW-0808">Transferase</keyword>
<keyword evidence="4" id="KW-1185">Reference proteome</keyword>